<feature type="domain" description="DUF1214" evidence="1">
    <location>
        <begin position="339"/>
        <end position="444"/>
    </location>
</feature>
<dbReference type="PANTHER" id="PTHR36509:SF3">
    <property type="entry name" value="SIGNAL PEPTIDE PROTEIN"/>
    <property type="match status" value="1"/>
</dbReference>
<protein>
    <submittedName>
        <fullName evidence="3">DUF1254 domain-containing protein</fullName>
    </submittedName>
</protein>
<dbReference type="EMBL" id="BAAAOF010000004">
    <property type="protein sequence ID" value="GAA1929660.1"/>
    <property type="molecule type" value="Genomic_DNA"/>
</dbReference>
<dbReference type="PANTHER" id="PTHR36509">
    <property type="entry name" value="BLL3101 PROTEIN"/>
    <property type="match status" value="1"/>
</dbReference>
<gene>
    <name evidence="3" type="ORF">GCM10009775_22140</name>
</gene>
<reference evidence="4" key="1">
    <citation type="journal article" date="2019" name="Int. J. Syst. Evol. Microbiol.">
        <title>The Global Catalogue of Microorganisms (GCM) 10K type strain sequencing project: providing services to taxonomists for standard genome sequencing and annotation.</title>
        <authorList>
            <consortium name="The Broad Institute Genomics Platform"/>
            <consortium name="The Broad Institute Genome Sequencing Center for Infectious Disease"/>
            <person name="Wu L."/>
            <person name="Ma J."/>
        </authorList>
    </citation>
    <scope>NUCLEOTIDE SEQUENCE [LARGE SCALE GENOMIC DNA]</scope>
    <source>
        <strain evidence="4">JCM 14900</strain>
    </source>
</reference>
<evidence type="ECO:0000313" key="4">
    <source>
        <dbReference type="Proteomes" id="UP001501343"/>
    </source>
</evidence>
<evidence type="ECO:0000313" key="3">
    <source>
        <dbReference type="EMBL" id="GAA1929660.1"/>
    </source>
</evidence>
<dbReference type="Pfam" id="PF06742">
    <property type="entry name" value="DUF1214"/>
    <property type="match status" value="1"/>
</dbReference>
<accession>A0ABP5B3N3</accession>
<dbReference type="InterPro" id="IPR037049">
    <property type="entry name" value="DUF1214_C_sf"/>
</dbReference>
<organism evidence="3 4">
    <name type="scientific">Microbacterium aoyamense</name>
    <dbReference type="NCBI Taxonomy" id="344166"/>
    <lineage>
        <taxon>Bacteria</taxon>
        <taxon>Bacillati</taxon>
        <taxon>Actinomycetota</taxon>
        <taxon>Actinomycetes</taxon>
        <taxon>Micrococcales</taxon>
        <taxon>Microbacteriaceae</taxon>
        <taxon>Microbacterium</taxon>
    </lineage>
</organism>
<sequence length="463" mass="50312">MRSVAVDYRFEGGFPTAATVQAAYDAADHARAVVCYKHFFPAVSGMAIWAGTQAAGVVPNRVFGTMDTRPGQVGFTLNSDTPYGPVLLDLAVGPLVVTVPAGPIIGAALNTDQSWISDIGIPGPDHGHGGRHIFLPPGWTGDDPADGFVHRPVGNRVVVGLRAIPQHRDVDAAITLLRSVQVAPLDEGAEWAEPSWTDLTGVPQDTTPLAVQGTMGYWELLQQYIDTEPAHPGDVAYLGELAAIGIRAGEPFAPDDRMRGILAQAAADADAQLRVQSLADRRPDRVVWPDRHWEWVTLRPENPNFEIDKRTDVDARETWFYQAIATSPVMFRRQAGSGSLYWFISRDGDGAYLEGGTSYRLRVPLPVPAGLFWSLTVYDAETRSQIDTPQGNAALRSLFELDGQLAGDHIDLHFGPNAPADEAPWVQTLPGRGWFAYFRIYGPSEAAFDGTWKPGDPTAEPAR</sequence>
<dbReference type="SUPFAM" id="SSF160935">
    <property type="entry name" value="VPA0735-like"/>
    <property type="match status" value="1"/>
</dbReference>
<dbReference type="Pfam" id="PF06863">
    <property type="entry name" value="DUF1254"/>
    <property type="match status" value="1"/>
</dbReference>
<keyword evidence="4" id="KW-1185">Reference proteome</keyword>
<name>A0ABP5B3N3_9MICO</name>
<comment type="caution">
    <text evidence="3">The sequence shown here is derived from an EMBL/GenBank/DDBJ whole genome shotgun (WGS) entry which is preliminary data.</text>
</comment>
<feature type="domain" description="DUF1254" evidence="2">
    <location>
        <begin position="74"/>
        <end position="180"/>
    </location>
</feature>
<dbReference type="Gene3D" id="2.60.120.600">
    <property type="entry name" value="Domain of unknown function DUF1214, C-terminal domain"/>
    <property type="match status" value="1"/>
</dbReference>
<dbReference type="Proteomes" id="UP001501343">
    <property type="component" value="Unassembled WGS sequence"/>
</dbReference>
<evidence type="ECO:0000259" key="2">
    <source>
        <dbReference type="Pfam" id="PF06863"/>
    </source>
</evidence>
<dbReference type="InterPro" id="IPR010621">
    <property type="entry name" value="DUF1214"/>
</dbReference>
<dbReference type="Gene3D" id="2.60.40.1610">
    <property type="entry name" value="Domain of unknown function DUF1254"/>
    <property type="match status" value="1"/>
</dbReference>
<dbReference type="InterPro" id="IPR010679">
    <property type="entry name" value="DUF1254"/>
</dbReference>
<dbReference type="InterPro" id="IPR037050">
    <property type="entry name" value="DUF1254_sf"/>
</dbReference>
<dbReference type="Gene3D" id="1.10.3360.10">
    <property type="entry name" value="VPA0735-like domain"/>
    <property type="match status" value="1"/>
</dbReference>
<evidence type="ECO:0000259" key="1">
    <source>
        <dbReference type="Pfam" id="PF06742"/>
    </source>
</evidence>
<proteinExistence type="predicted"/>